<sequence length="182" mass="19166">MEDTPFIVAMVSTIGFVLYTLVAGALGGDHHGGHGSHDGHGLGDGWGLLQFISLQAILLALMSYSWSWLYWGTLTDSEFLQAGATALSGSAMTALYVIGMRLIRKLNTNDTIEAFKPVVGMQGTVYLSIPPAGNGAGQVTFLDPKKGDFQVNAMSASDEAIETGSLVVVTETSPLSVTVRKA</sequence>
<dbReference type="Gene3D" id="2.40.50.140">
    <property type="entry name" value="Nucleic acid-binding proteins"/>
    <property type="match status" value="1"/>
</dbReference>
<dbReference type="InterPro" id="IPR012340">
    <property type="entry name" value="NA-bd_OB-fold"/>
</dbReference>
<name>A0A8I1EBL7_PSEPU</name>
<reference evidence="2" key="1">
    <citation type="submission" date="2020-12" db="EMBL/GenBank/DDBJ databases">
        <title>Enhanced detection system for hospital associated transmission using whole genome sequencing surveillance.</title>
        <authorList>
            <person name="Harrison L.H."/>
            <person name="Van Tyne D."/>
            <person name="Marsh J.W."/>
            <person name="Griffith M.P."/>
            <person name="Snyder D.J."/>
            <person name="Cooper V.S."/>
            <person name="Mustapha M."/>
        </authorList>
    </citation>
    <scope>NUCLEOTIDE SEQUENCE</scope>
    <source>
        <strain evidence="2">PSB00042</strain>
    </source>
</reference>
<keyword evidence="1" id="KW-1133">Transmembrane helix</keyword>
<keyword evidence="1" id="KW-0472">Membrane</keyword>
<comment type="caution">
    <text evidence="2">The sequence shown here is derived from an EMBL/GenBank/DDBJ whole genome shotgun (WGS) entry which is preliminary data.</text>
</comment>
<protein>
    <recommendedName>
        <fullName evidence="4">NfeD-like C-terminal domain-containing protein</fullName>
    </recommendedName>
</protein>
<feature type="transmembrane region" description="Helical" evidence="1">
    <location>
        <begin position="48"/>
        <end position="67"/>
    </location>
</feature>
<evidence type="ECO:0000313" key="2">
    <source>
        <dbReference type="EMBL" id="MBI6882318.1"/>
    </source>
</evidence>
<evidence type="ECO:0000256" key="1">
    <source>
        <dbReference type="SAM" id="Phobius"/>
    </source>
</evidence>
<proteinExistence type="predicted"/>
<organism evidence="2 3">
    <name type="scientific">Pseudomonas putida</name>
    <name type="common">Arthrobacter siderocapsulatus</name>
    <dbReference type="NCBI Taxonomy" id="303"/>
    <lineage>
        <taxon>Bacteria</taxon>
        <taxon>Pseudomonadati</taxon>
        <taxon>Pseudomonadota</taxon>
        <taxon>Gammaproteobacteria</taxon>
        <taxon>Pseudomonadales</taxon>
        <taxon>Pseudomonadaceae</taxon>
        <taxon>Pseudomonas</taxon>
    </lineage>
</organism>
<dbReference type="RefSeq" id="WP_198745943.1">
    <property type="nucleotide sequence ID" value="NZ_JAEHTE010000001.1"/>
</dbReference>
<accession>A0A8I1EBL7</accession>
<feature type="transmembrane region" description="Helical" evidence="1">
    <location>
        <begin position="6"/>
        <end position="27"/>
    </location>
</feature>
<gene>
    <name evidence="2" type="ORF">JEU22_00035</name>
</gene>
<keyword evidence="1" id="KW-0812">Transmembrane</keyword>
<evidence type="ECO:0008006" key="4">
    <source>
        <dbReference type="Google" id="ProtNLM"/>
    </source>
</evidence>
<dbReference type="AlphaFoldDB" id="A0A8I1EBL7"/>
<dbReference type="EMBL" id="JAEHTE010000001">
    <property type="protein sequence ID" value="MBI6882318.1"/>
    <property type="molecule type" value="Genomic_DNA"/>
</dbReference>
<evidence type="ECO:0000313" key="3">
    <source>
        <dbReference type="Proteomes" id="UP000637061"/>
    </source>
</evidence>
<dbReference type="Proteomes" id="UP000637061">
    <property type="component" value="Unassembled WGS sequence"/>
</dbReference>